<evidence type="ECO:0000313" key="1">
    <source>
        <dbReference type="EMBL" id="RXI98132.1"/>
    </source>
</evidence>
<gene>
    <name evidence="1" type="ORF">DS745_17450</name>
</gene>
<keyword evidence="2" id="KW-1185">Reference proteome</keyword>
<dbReference type="EMBL" id="QOUX01000046">
    <property type="protein sequence ID" value="RXI98132.1"/>
    <property type="molecule type" value="Genomic_DNA"/>
</dbReference>
<dbReference type="AlphaFoldDB" id="A0A4Q0VNX2"/>
<evidence type="ECO:0008006" key="3">
    <source>
        <dbReference type="Google" id="ProtNLM"/>
    </source>
</evidence>
<name>A0A4Q0VNX2_9BACI</name>
<evidence type="ECO:0000313" key="2">
    <source>
        <dbReference type="Proteomes" id="UP000290649"/>
    </source>
</evidence>
<proteinExistence type="predicted"/>
<dbReference type="RefSeq" id="WP_129079491.1">
    <property type="nucleotide sequence ID" value="NZ_QOUX01000046.1"/>
</dbReference>
<dbReference type="OrthoDB" id="1646085at2"/>
<accession>A0A4Q0VNX2</accession>
<organism evidence="1 2">
    <name type="scientific">Anaerobacillus alkaliphilus</name>
    <dbReference type="NCBI Taxonomy" id="1548597"/>
    <lineage>
        <taxon>Bacteria</taxon>
        <taxon>Bacillati</taxon>
        <taxon>Bacillota</taxon>
        <taxon>Bacilli</taxon>
        <taxon>Bacillales</taxon>
        <taxon>Bacillaceae</taxon>
        <taxon>Anaerobacillus</taxon>
    </lineage>
</organism>
<protein>
    <recommendedName>
        <fullName evidence="3">YlbE-like protein</fullName>
    </recommendedName>
</protein>
<reference evidence="1 2" key="1">
    <citation type="journal article" date="2019" name="Int. J. Syst. Evol. Microbiol.">
        <title>Anaerobacillus alkaliphilus sp. nov., a novel alkaliphilic and moderately halophilic bacterium.</title>
        <authorList>
            <person name="Borsodi A.K."/>
            <person name="Aszalos J.M."/>
            <person name="Bihari P."/>
            <person name="Nagy I."/>
            <person name="Schumann P."/>
            <person name="Sproer C."/>
            <person name="Kovacs A.L."/>
            <person name="Boka K."/>
            <person name="Dobosy P."/>
            <person name="Ovari M."/>
            <person name="Szili-Kovacs T."/>
            <person name="Toth E."/>
        </authorList>
    </citation>
    <scope>NUCLEOTIDE SEQUENCE [LARGE SCALE GENOMIC DNA]</scope>
    <source>
        <strain evidence="1 2">B16-10</strain>
    </source>
</reference>
<sequence length="80" mass="9657">MRQDIQMYINQRPEIKQFIRHNPIWYRYLARDPQSITQLENEVKVFQGKTLPQKLDRFQSNLNMALMLFDMVKGMGTPQQ</sequence>
<comment type="caution">
    <text evidence="1">The sequence shown here is derived from an EMBL/GenBank/DDBJ whole genome shotgun (WGS) entry which is preliminary data.</text>
</comment>
<dbReference type="Pfam" id="PF14003">
    <property type="entry name" value="YlbE"/>
    <property type="match status" value="1"/>
</dbReference>
<dbReference type="InterPro" id="IPR025613">
    <property type="entry name" value="YlbE"/>
</dbReference>
<dbReference type="Proteomes" id="UP000290649">
    <property type="component" value="Unassembled WGS sequence"/>
</dbReference>